<keyword evidence="3" id="KW-1185">Reference proteome</keyword>
<proteinExistence type="predicted"/>
<dbReference type="PROSITE" id="PS00409">
    <property type="entry name" value="PROKAR_NTER_METHYL"/>
    <property type="match status" value="1"/>
</dbReference>
<evidence type="ECO:0000313" key="2">
    <source>
        <dbReference type="EMBL" id="GHF80847.1"/>
    </source>
</evidence>
<evidence type="ECO:0000313" key="3">
    <source>
        <dbReference type="Proteomes" id="UP000623842"/>
    </source>
</evidence>
<evidence type="ECO:0000256" key="1">
    <source>
        <dbReference type="SAM" id="Phobius"/>
    </source>
</evidence>
<evidence type="ECO:0008006" key="4">
    <source>
        <dbReference type="Google" id="ProtNLM"/>
    </source>
</evidence>
<protein>
    <recommendedName>
        <fullName evidence="4">Prepilin-type N-terminal cleavage/methylation domain-containing protein</fullName>
    </recommendedName>
</protein>
<sequence length="161" mass="17971">MAKKHINSAYDCLLYSSSLNREKLGGFTLIEVLVATVILISSLAIVSLVYRGAYLSSEKAEHHAMIALATPSVLANMRYSIRNKGNNEATTLTDKGEVWGVSYHWEATLSVFEAPQARLNITTGKLAEEVPKYKLWHVVLSIQFADTVKHFSVKEISWNDK</sequence>
<reference evidence="2" key="2">
    <citation type="submission" date="2020-09" db="EMBL/GenBank/DDBJ databases">
        <authorList>
            <person name="Sun Q."/>
            <person name="Kim S."/>
        </authorList>
    </citation>
    <scope>NUCLEOTIDE SEQUENCE</scope>
    <source>
        <strain evidence="2">KCTC 42731</strain>
    </source>
</reference>
<name>A0A919BBL1_9GAMM</name>
<organism evidence="2 3">
    <name type="scientific">Thalassotalea marina</name>
    <dbReference type="NCBI Taxonomy" id="1673741"/>
    <lineage>
        <taxon>Bacteria</taxon>
        <taxon>Pseudomonadati</taxon>
        <taxon>Pseudomonadota</taxon>
        <taxon>Gammaproteobacteria</taxon>
        <taxon>Alteromonadales</taxon>
        <taxon>Colwelliaceae</taxon>
        <taxon>Thalassotalea</taxon>
    </lineage>
</organism>
<keyword evidence="1" id="KW-0472">Membrane</keyword>
<dbReference type="Proteomes" id="UP000623842">
    <property type="component" value="Unassembled WGS sequence"/>
</dbReference>
<gene>
    <name evidence="2" type="ORF">GCM10017161_05200</name>
</gene>
<keyword evidence="1" id="KW-0812">Transmembrane</keyword>
<keyword evidence="1" id="KW-1133">Transmembrane helix</keyword>
<dbReference type="EMBL" id="BNCK01000001">
    <property type="protein sequence ID" value="GHF80847.1"/>
    <property type="molecule type" value="Genomic_DNA"/>
</dbReference>
<feature type="transmembrane region" description="Helical" evidence="1">
    <location>
        <begin position="24"/>
        <end position="50"/>
    </location>
</feature>
<dbReference type="RefSeq" id="WP_189767144.1">
    <property type="nucleotide sequence ID" value="NZ_BNCK01000001.1"/>
</dbReference>
<dbReference type="AlphaFoldDB" id="A0A919BBL1"/>
<reference evidence="2" key="1">
    <citation type="journal article" date="2014" name="Int. J. Syst. Evol. Microbiol.">
        <title>Complete genome sequence of Corynebacterium casei LMG S-19264T (=DSM 44701T), isolated from a smear-ripened cheese.</title>
        <authorList>
            <consortium name="US DOE Joint Genome Institute (JGI-PGF)"/>
            <person name="Walter F."/>
            <person name="Albersmeier A."/>
            <person name="Kalinowski J."/>
            <person name="Ruckert C."/>
        </authorList>
    </citation>
    <scope>NUCLEOTIDE SEQUENCE</scope>
    <source>
        <strain evidence="2">KCTC 42731</strain>
    </source>
</reference>
<accession>A0A919BBL1</accession>
<comment type="caution">
    <text evidence="2">The sequence shown here is derived from an EMBL/GenBank/DDBJ whole genome shotgun (WGS) entry which is preliminary data.</text>
</comment>
<dbReference type="InterPro" id="IPR012902">
    <property type="entry name" value="N_methyl_site"/>
</dbReference>